<keyword evidence="3" id="KW-1185">Reference proteome</keyword>
<gene>
    <name evidence="2" type="ORF">AKJ53_00635</name>
</gene>
<feature type="domain" description="Nmd3 N-terminal" evidence="1">
    <location>
        <begin position="1"/>
        <end position="61"/>
    </location>
</feature>
<feature type="non-terminal residue" evidence="2">
    <location>
        <position position="1"/>
    </location>
</feature>
<accession>A0A133VIS2</accession>
<sequence length="63" mass="7074">ISKIKKKHGGIDLYTSSSKLAEDLARFLKKKYGGKMDKSAELIGQTEDGEEKYRVTVVARLPF</sequence>
<dbReference type="AlphaFoldDB" id="A0A133VIS2"/>
<evidence type="ECO:0000313" key="3">
    <source>
        <dbReference type="Proteomes" id="UP000070491"/>
    </source>
</evidence>
<evidence type="ECO:0000259" key="1">
    <source>
        <dbReference type="Pfam" id="PF04981"/>
    </source>
</evidence>
<dbReference type="Pfam" id="PF04981">
    <property type="entry name" value="NMD3"/>
    <property type="match status" value="1"/>
</dbReference>
<protein>
    <recommendedName>
        <fullName evidence="1">Nmd3 N-terminal domain-containing protein</fullName>
    </recommendedName>
</protein>
<organism evidence="2 3">
    <name type="scientific">candidate division MSBL1 archaeon SCGC-AAA382F02</name>
    <dbReference type="NCBI Taxonomy" id="1698282"/>
    <lineage>
        <taxon>Archaea</taxon>
        <taxon>Methanobacteriati</taxon>
        <taxon>Methanobacteriota</taxon>
        <taxon>candidate division MSBL1</taxon>
    </lineage>
</organism>
<dbReference type="InterPro" id="IPR007064">
    <property type="entry name" value="Nmd3_N"/>
</dbReference>
<dbReference type="EMBL" id="LHYG01000006">
    <property type="protein sequence ID" value="KXB06317.1"/>
    <property type="molecule type" value="Genomic_DNA"/>
</dbReference>
<dbReference type="Proteomes" id="UP000070491">
    <property type="component" value="Unassembled WGS sequence"/>
</dbReference>
<reference evidence="2 3" key="1">
    <citation type="journal article" date="2016" name="Sci. Rep.">
        <title>Metabolic traits of an uncultured archaeal lineage -MSBL1- from brine pools of the Red Sea.</title>
        <authorList>
            <person name="Mwirichia R."/>
            <person name="Alam I."/>
            <person name="Rashid M."/>
            <person name="Vinu M."/>
            <person name="Ba-Alawi W."/>
            <person name="Anthony Kamau A."/>
            <person name="Kamanda Ngugi D."/>
            <person name="Goker M."/>
            <person name="Klenk H.P."/>
            <person name="Bajic V."/>
            <person name="Stingl U."/>
        </authorList>
    </citation>
    <scope>NUCLEOTIDE SEQUENCE [LARGE SCALE GENOMIC DNA]</scope>
    <source>
        <strain evidence="2">SCGC-AAA382F02</strain>
    </source>
</reference>
<comment type="caution">
    <text evidence="2">The sequence shown here is derived from an EMBL/GenBank/DDBJ whole genome shotgun (WGS) entry which is preliminary data.</text>
</comment>
<name>A0A133VIS2_9EURY</name>
<proteinExistence type="predicted"/>
<evidence type="ECO:0000313" key="2">
    <source>
        <dbReference type="EMBL" id="KXB06317.1"/>
    </source>
</evidence>